<name>A0A2S5A7W3_9SPHI</name>
<evidence type="ECO:0000259" key="5">
    <source>
        <dbReference type="PROSITE" id="PS51352"/>
    </source>
</evidence>
<evidence type="ECO:0000256" key="3">
    <source>
        <dbReference type="ARBA" id="ARBA00023284"/>
    </source>
</evidence>
<sequence>MKKVLMFILAVLSLGVNAQTKTKAKPAPKPVVQTATLNFTVKGNLGSGLFLHELKNGEGVSLGFKRPDANGNITFKVDLKKDGVYFFRRAGGHLGSFDHIIYLKAGDQKKVAVTDSGGVAYTNVKIEKPNVETTILQAWLNAMNEYSHSVKGKPSVGRTKYAQFETFATSFLKSNQTANPYFNTWLNDKVAIDLKYLRAGNFFGLGRLNSSCDSSLSAQEFYKPLLDKNCINDVRILRSEHGMELLDFVFGYWKFNEVKNQQKVVDNFFSAENGAKINNDAVKVAFLLHKIPGIKEYENFVKYVEPYKNAFVTPEQKEVYNKAYNDLGPYAKGRPGYNFELKDVNDKTYTLAGFKGKIVVIDVWAMWCAPCLAEKPIMEKIAEGYHDRNDIIFIGMSVDGHDKTQIWKDFVKKRGFKSIELITQFDESLFKFYKISAIPRFLIFDREGKVVTVDAPRPSTPQFKKLIDETLAAK</sequence>
<dbReference type="PROSITE" id="PS51352">
    <property type="entry name" value="THIOREDOXIN_2"/>
    <property type="match status" value="1"/>
</dbReference>
<dbReference type="Gene3D" id="3.40.30.10">
    <property type="entry name" value="Glutaredoxin"/>
    <property type="match status" value="1"/>
</dbReference>
<keyword evidence="7" id="KW-1185">Reference proteome</keyword>
<dbReference type="GO" id="GO:0030313">
    <property type="term" value="C:cell envelope"/>
    <property type="evidence" value="ECO:0007669"/>
    <property type="project" value="UniProtKB-SubCell"/>
</dbReference>
<proteinExistence type="predicted"/>
<dbReference type="CDD" id="cd02966">
    <property type="entry name" value="TlpA_like_family"/>
    <property type="match status" value="1"/>
</dbReference>
<dbReference type="GO" id="GO:0017004">
    <property type="term" value="P:cytochrome complex assembly"/>
    <property type="evidence" value="ECO:0007669"/>
    <property type="project" value="UniProtKB-KW"/>
</dbReference>
<keyword evidence="2" id="KW-0201">Cytochrome c-type biogenesis</keyword>
<dbReference type="PROSITE" id="PS00194">
    <property type="entry name" value="THIOREDOXIN_1"/>
    <property type="match status" value="1"/>
</dbReference>
<feature type="domain" description="Thioredoxin" evidence="5">
    <location>
        <begin position="330"/>
        <end position="472"/>
    </location>
</feature>
<feature type="signal peptide" evidence="4">
    <location>
        <begin position="1"/>
        <end position="18"/>
    </location>
</feature>
<dbReference type="InterPro" id="IPR013766">
    <property type="entry name" value="Thioredoxin_domain"/>
</dbReference>
<dbReference type="Proteomes" id="UP000236893">
    <property type="component" value="Unassembled WGS sequence"/>
</dbReference>
<organism evidence="6 7">
    <name type="scientific">Solitalea longa</name>
    <dbReference type="NCBI Taxonomy" id="2079460"/>
    <lineage>
        <taxon>Bacteria</taxon>
        <taxon>Pseudomonadati</taxon>
        <taxon>Bacteroidota</taxon>
        <taxon>Sphingobacteriia</taxon>
        <taxon>Sphingobacteriales</taxon>
        <taxon>Sphingobacteriaceae</taxon>
        <taxon>Solitalea</taxon>
    </lineage>
</organism>
<keyword evidence="4" id="KW-0732">Signal</keyword>
<dbReference type="InterPro" id="IPR036249">
    <property type="entry name" value="Thioredoxin-like_sf"/>
</dbReference>
<dbReference type="AlphaFoldDB" id="A0A2S5A7W3"/>
<dbReference type="SUPFAM" id="SSF52833">
    <property type="entry name" value="Thioredoxin-like"/>
    <property type="match status" value="1"/>
</dbReference>
<dbReference type="OrthoDB" id="1095575at2"/>
<comment type="subcellular location">
    <subcellularLocation>
        <location evidence="1">Cell envelope</location>
    </subcellularLocation>
</comment>
<dbReference type="GO" id="GO:0016491">
    <property type="term" value="F:oxidoreductase activity"/>
    <property type="evidence" value="ECO:0007669"/>
    <property type="project" value="InterPro"/>
</dbReference>
<evidence type="ECO:0000313" key="6">
    <source>
        <dbReference type="EMBL" id="POY38616.1"/>
    </source>
</evidence>
<dbReference type="RefSeq" id="WP_103787873.1">
    <property type="nucleotide sequence ID" value="NZ_PQVF01000002.1"/>
</dbReference>
<dbReference type="Pfam" id="PF08534">
    <property type="entry name" value="Redoxin"/>
    <property type="match status" value="1"/>
</dbReference>
<evidence type="ECO:0000256" key="2">
    <source>
        <dbReference type="ARBA" id="ARBA00022748"/>
    </source>
</evidence>
<reference evidence="6 7" key="1">
    <citation type="submission" date="2018-01" db="EMBL/GenBank/DDBJ databases">
        <authorList>
            <person name="Gaut B.S."/>
            <person name="Morton B.R."/>
            <person name="Clegg M.T."/>
            <person name="Duvall M.R."/>
        </authorList>
    </citation>
    <scope>NUCLEOTIDE SEQUENCE [LARGE SCALE GENOMIC DNA]</scope>
    <source>
        <strain evidence="6 7">HR-AV</strain>
    </source>
</reference>
<dbReference type="EMBL" id="PQVF01000002">
    <property type="protein sequence ID" value="POY38616.1"/>
    <property type="molecule type" value="Genomic_DNA"/>
</dbReference>
<dbReference type="InterPro" id="IPR050553">
    <property type="entry name" value="Thioredoxin_ResA/DsbE_sf"/>
</dbReference>
<evidence type="ECO:0000313" key="7">
    <source>
        <dbReference type="Proteomes" id="UP000236893"/>
    </source>
</evidence>
<accession>A0A2S5A7W3</accession>
<evidence type="ECO:0000256" key="4">
    <source>
        <dbReference type="SAM" id="SignalP"/>
    </source>
</evidence>
<dbReference type="PANTHER" id="PTHR42852">
    <property type="entry name" value="THIOL:DISULFIDE INTERCHANGE PROTEIN DSBE"/>
    <property type="match status" value="1"/>
</dbReference>
<dbReference type="PANTHER" id="PTHR42852:SF13">
    <property type="entry name" value="PROTEIN DIPZ"/>
    <property type="match status" value="1"/>
</dbReference>
<evidence type="ECO:0000256" key="1">
    <source>
        <dbReference type="ARBA" id="ARBA00004196"/>
    </source>
</evidence>
<comment type="caution">
    <text evidence="6">The sequence shown here is derived from an EMBL/GenBank/DDBJ whole genome shotgun (WGS) entry which is preliminary data.</text>
</comment>
<dbReference type="InterPro" id="IPR013740">
    <property type="entry name" value="Redoxin"/>
</dbReference>
<gene>
    <name evidence="6" type="ORF">C3K47_04265</name>
</gene>
<dbReference type="InterPro" id="IPR017937">
    <property type="entry name" value="Thioredoxin_CS"/>
</dbReference>
<keyword evidence="3" id="KW-0676">Redox-active center</keyword>
<protein>
    <recommendedName>
        <fullName evidence="5">Thioredoxin domain-containing protein</fullName>
    </recommendedName>
</protein>
<feature type="chain" id="PRO_5015502981" description="Thioredoxin domain-containing protein" evidence="4">
    <location>
        <begin position="19"/>
        <end position="474"/>
    </location>
</feature>